<evidence type="ECO:0000313" key="4">
    <source>
        <dbReference type="Proteomes" id="UP000278807"/>
    </source>
</evidence>
<dbReference type="WBParaSite" id="HNAJ_0000897001-mRNA-1">
    <property type="protein sequence ID" value="HNAJ_0000897001-mRNA-1"/>
    <property type="gene ID" value="HNAJ_0000897001"/>
</dbReference>
<accession>A0A0R3TNK0</accession>
<evidence type="ECO:0000256" key="1">
    <source>
        <dbReference type="SAM" id="Phobius"/>
    </source>
</evidence>
<evidence type="ECO:0000313" key="3">
    <source>
        <dbReference type="EMBL" id="VDO05192.1"/>
    </source>
</evidence>
<feature type="signal peptide" evidence="2">
    <location>
        <begin position="1"/>
        <end position="22"/>
    </location>
</feature>
<feature type="transmembrane region" description="Helical" evidence="1">
    <location>
        <begin position="37"/>
        <end position="61"/>
    </location>
</feature>
<gene>
    <name evidence="3" type="ORF">HNAJ_LOCUS8966</name>
</gene>
<protein>
    <submittedName>
        <fullName evidence="5">TMhelix containing protein</fullName>
    </submittedName>
</protein>
<keyword evidence="2" id="KW-0732">Signal</keyword>
<keyword evidence="1" id="KW-0812">Transmembrane</keyword>
<reference evidence="3 4" key="2">
    <citation type="submission" date="2018-11" db="EMBL/GenBank/DDBJ databases">
        <authorList>
            <consortium name="Pathogen Informatics"/>
        </authorList>
    </citation>
    <scope>NUCLEOTIDE SEQUENCE [LARGE SCALE GENOMIC DNA]</scope>
</reference>
<sequence length="66" mass="7121">MNRLKILATVFTVLAACSATSAMLYFYIDTPTGSSNIWCQVIATFASGFGSGIMLCLLGTLCEYRL</sequence>
<evidence type="ECO:0000313" key="5">
    <source>
        <dbReference type="WBParaSite" id="HNAJ_0000897001-mRNA-1"/>
    </source>
</evidence>
<evidence type="ECO:0000256" key="2">
    <source>
        <dbReference type="SAM" id="SignalP"/>
    </source>
</evidence>
<proteinExistence type="predicted"/>
<dbReference type="Proteomes" id="UP000278807">
    <property type="component" value="Unassembled WGS sequence"/>
</dbReference>
<feature type="chain" id="PRO_5043131996" evidence="2">
    <location>
        <begin position="23"/>
        <end position="66"/>
    </location>
</feature>
<dbReference type="EMBL" id="UZAE01012451">
    <property type="protein sequence ID" value="VDO05192.1"/>
    <property type="molecule type" value="Genomic_DNA"/>
</dbReference>
<organism evidence="5">
    <name type="scientific">Rodentolepis nana</name>
    <name type="common">Dwarf tapeworm</name>
    <name type="synonym">Hymenolepis nana</name>
    <dbReference type="NCBI Taxonomy" id="102285"/>
    <lineage>
        <taxon>Eukaryota</taxon>
        <taxon>Metazoa</taxon>
        <taxon>Spiralia</taxon>
        <taxon>Lophotrochozoa</taxon>
        <taxon>Platyhelminthes</taxon>
        <taxon>Cestoda</taxon>
        <taxon>Eucestoda</taxon>
        <taxon>Cyclophyllidea</taxon>
        <taxon>Hymenolepididae</taxon>
        <taxon>Rodentolepis</taxon>
    </lineage>
</organism>
<dbReference type="AlphaFoldDB" id="A0A0R3TNK0"/>
<dbReference type="PROSITE" id="PS51257">
    <property type="entry name" value="PROKAR_LIPOPROTEIN"/>
    <property type="match status" value="1"/>
</dbReference>
<keyword evidence="1" id="KW-1133">Transmembrane helix</keyword>
<reference evidence="5" key="1">
    <citation type="submission" date="2017-02" db="UniProtKB">
        <authorList>
            <consortium name="WormBaseParasite"/>
        </authorList>
    </citation>
    <scope>IDENTIFICATION</scope>
</reference>
<keyword evidence="4" id="KW-1185">Reference proteome</keyword>
<name>A0A0R3TNK0_RODNA</name>
<keyword evidence="1" id="KW-0472">Membrane</keyword>